<dbReference type="RefSeq" id="WP_393167135.1">
    <property type="nucleotide sequence ID" value="NZ_JBICRM010000010.1"/>
</dbReference>
<evidence type="ECO:0000313" key="2">
    <source>
        <dbReference type="Proteomes" id="UP001603978"/>
    </source>
</evidence>
<organism evidence="1 2">
    <name type="scientific">Nonomuraea marmarensis</name>
    <dbReference type="NCBI Taxonomy" id="3351344"/>
    <lineage>
        <taxon>Bacteria</taxon>
        <taxon>Bacillati</taxon>
        <taxon>Actinomycetota</taxon>
        <taxon>Actinomycetes</taxon>
        <taxon>Streptosporangiales</taxon>
        <taxon>Streptosporangiaceae</taxon>
        <taxon>Nonomuraea</taxon>
    </lineage>
</organism>
<dbReference type="EMBL" id="JBICRM010000010">
    <property type="protein sequence ID" value="MFG1705273.1"/>
    <property type="molecule type" value="Genomic_DNA"/>
</dbReference>
<name>A0ABW7AD54_9ACTN</name>
<accession>A0ABW7AD54</accession>
<evidence type="ECO:0008006" key="3">
    <source>
        <dbReference type="Google" id="ProtNLM"/>
    </source>
</evidence>
<protein>
    <recommendedName>
        <fullName evidence="3">Dihydrodiol dehydrogenase</fullName>
    </recommendedName>
</protein>
<comment type="caution">
    <text evidence="1">The sequence shown here is derived from an EMBL/GenBank/DDBJ whole genome shotgun (WGS) entry which is preliminary data.</text>
</comment>
<gene>
    <name evidence="1" type="ORF">ACFLIM_18965</name>
</gene>
<evidence type="ECO:0000313" key="1">
    <source>
        <dbReference type="EMBL" id="MFG1705273.1"/>
    </source>
</evidence>
<dbReference type="Proteomes" id="UP001603978">
    <property type="component" value="Unassembled WGS sequence"/>
</dbReference>
<keyword evidence="2" id="KW-1185">Reference proteome</keyword>
<sequence>MRADESDEVIVLGNEFAEIRVRRVETRNGSRLLIESPKSGHWVSLCPLELEALTWQGTQTFSAMIGKPNQPLIEEEP</sequence>
<proteinExistence type="predicted"/>
<reference evidence="1 2" key="1">
    <citation type="submission" date="2024-10" db="EMBL/GenBank/DDBJ databases">
        <authorList>
            <person name="Topkara A.R."/>
            <person name="Saygin H."/>
        </authorList>
    </citation>
    <scope>NUCLEOTIDE SEQUENCE [LARGE SCALE GENOMIC DNA]</scope>
    <source>
        <strain evidence="1 2">M3C6</strain>
    </source>
</reference>